<dbReference type="InterPro" id="IPR005524">
    <property type="entry name" value="DUF318"/>
</dbReference>
<feature type="transmembrane region" description="Helical" evidence="7">
    <location>
        <begin position="320"/>
        <end position="342"/>
    </location>
</feature>
<gene>
    <name evidence="8" type="ORF">ACFFHM_23485</name>
</gene>
<keyword evidence="9" id="KW-1185">Reference proteome</keyword>
<dbReference type="RefSeq" id="WP_335959784.1">
    <property type="nucleotide sequence ID" value="NZ_JAXBLX010000007.1"/>
</dbReference>
<comment type="caution">
    <text evidence="8">The sequence shown here is derived from an EMBL/GenBank/DDBJ whole genome shotgun (WGS) entry which is preliminary data.</text>
</comment>
<keyword evidence="5 7" id="KW-1133">Transmembrane helix</keyword>
<dbReference type="Proteomes" id="UP001589838">
    <property type="component" value="Unassembled WGS sequence"/>
</dbReference>
<reference evidence="8 9" key="1">
    <citation type="submission" date="2024-09" db="EMBL/GenBank/DDBJ databases">
        <authorList>
            <person name="Sun Q."/>
            <person name="Mori K."/>
        </authorList>
    </citation>
    <scope>NUCLEOTIDE SEQUENCE [LARGE SCALE GENOMIC DNA]</scope>
    <source>
        <strain evidence="8 9">NCAIM B.02610</strain>
    </source>
</reference>
<name>A0ABV6KJ90_9BACI</name>
<feature type="transmembrane region" description="Helical" evidence="7">
    <location>
        <begin position="57"/>
        <end position="79"/>
    </location>
</feature>
<feature type="transmembrane region" description="Helical" evidence="7">
    <location>
        <begin position="279"/>
        <end position="300"/>
    </location>
</feature>
<feature type="transmembrane region" description="Helical" evidence="7">
    <location>
        <begin position="91"/>
        <end position="117"/>
    </location>
</feature>
<proteinExistence type="inferred from homology"/>
<dbReference type="Pfam" id="PF03773">
    <property type="entry name" value="ArsP_1"/>
    <property type="match status" value="1"/>
</dbReference>
<keyword evidence="3" id="KW-1003">Cell membrane</keyword>
<dbReference type="PANTHER" id="PTHR34184:SF4">
    <property type="entry name" value="UPF0718 PROTEIN YCGR"/>
    <property type="match status" value="1"/>
</dbReference>
<feature type="transmembrane region" description="Helical" evidence="7">
    <location>
        <begin position="129"/>
        <end position="152"/>
    </location>
</feature>
<evidence type="ECO:0000256" key="6">
    <source>
        <dbReference type="ARBA" id="ARBA00023136"/>
    </source>
</evidence>
<evidence type="ECO:0000256" key="3">
    <source>
        <dbReference type="ARBA" id="ARBA00022475"/>
    </source>
</evidence>
<dbReference type="EMBL" id="JBHLUX010000093">
    <property type="protein sequence ID" value="MFC0473385.1"/>
    <property type="molecule type" value="Genomic_DNA"/>
</dbReference>
<sequence>MSKMKQFLFSFGKDFLGFLLLLLFLILFFNIESFKNDRAGFTIPDSWLNVNTIFLGIVIEAVPFILLGVFVSALIQIYVKEEFIHRFLPKNAYAALLPAAILGAIFPICECAIVPIVRRLIKKGMPLHVGVVFLVAAPILNPVVAASTFFAFRTDLTVLYARMGLAFVLSIIIGGILYLVFKNRDQLKWTKEELVGRQVVLETGASARKMNRLKQTLYHAADEFFLMGKYLILGAFIAALFQTFLDRSVLQAIGSNEWSSTAVMMAFAYLLSLCSEADAFVAASFGNTFTTGSLIAFLVYGPMIDLKNTIMLFAFFKARFVLIFIGVVTTIVFISVVLLQILSLI</sequence>
<evidence type="ECO:0000256" key="1">
    <source>
        <dbReference type="ARBA" id="ARBA00004651"/>
    </source>
</evidence>
<evidence type="ECO:0000313" key="9">
    <source>
        <dbReference type="Proteomes" id="UP001589838"/>
    </source>
</evidence>
<dbReference type="PANTHER" id="PTHR34184">
    <property type="entry name" value="UPF0718 PROTEIN YCGR"/>
    <property type="match status" value="1"/>
</dbReference>
<evidence type="ECO:0000256" key="2">
    <source>
        <dbReference type="ARBA" id="ARBA00006386"/>
    </source>
</evidence>
<dbReference type="InterPro" id="IPR052923">
    <property type="entry name" value="UPF0718"/>
</dbReference>
<evidence type="ECO:0000256" key="4">
    <source>
        <dbReference type="ARBA" id="ARBA00022692"/>
    </source>
</evidence>
<evidence type="ECO:0000313" key="8">
    <source>
        <dbReference type="EMBL" id="MFC0473385.1"/>
    </source>
</evidence>
<comment type="subcellular location">
    <subcellularLocation>
        <location evidence="1">Cell membrane</location>
        <topology evidence="1">Multi-pass membrane protein</topology>
    </subcellularLocation>
</comment>
<accession>A0ABV6KJ90</accession>
<feature type="transmembrane region" description="Helical" evidence="7">
    <location>
        <begin position="159"/>
        <end position="181"/>
    </location>
</feature>
<organism evidence="8 9">
    <name type="scientific">Halalkalibacter kiskunsagensis</name>
    <dbReference type="NCBI Taxonomy" id="1548599"/>
    <lineage>
        <taxon>Bacteria</taxon>
        <taxon>Bacillati</taxon>
        <taxon>Bacillota</taxon>
        <taxon>Bacilli</taxon>
        <taxon>Bacillales</taxon>
        <taxon>Bacillaceae</taxon>
        <taxon>Halalkalibacter</taxon>
    </lineage>
</organism>
<feature type="transmembrane region" description="Helical" evidence="7">
    <location>
        <begin position="224"/>
        <end position="245"/>
    </location>
</feature>
<protein>
    <submittedName>
        <fullName evidence="8">Permease</fullName>
    </submittedName>
</protein>
<comment type="similarity">
    <text evidence="2">Belongs to the UPF0718 family.</text>
</comment>
<keyword evidence="6 7" id="KW-0472">Membrane</keyword>
<keyword evidence="4 7" id="KW-0812">Transmembrane</keyword>
<evidence type="ECO:0000256" key="5">
    <source>
        <dbReference type="ARBA" id="ARBA00022989"/>
    </source>
</evidence>
<evidence type="ECO:0000256" key="7">
    <source>
        <dbReference type="SAM" id="Phobius"/>
    </source>
</evidence>